<dbReference type="PANTHER" id="PTHR43706:SF47">
    <property type="entry name" value="EXTERNAL NADH-UBIQUINONE OXIDOREDUCTASE 1, MITOCHONDRIAL-RELATED"/>
    <property type="match status" value="1"/>
</dbReference>
<keyword evidence="5" id="KW-0809">Transit peptide</keyword>
<organism evidence="12 13">
    <name type="scientific">Hanseniaspora valbyensis NRRL Y-1626</name>
    <dbReference type="NCBI Taxonomy" id="766949"/>
    <lineage>
        <taxon>Eukaryota</taxon>
        <taxon>Fungi</taxon>
        <taxon>Dikarya</taxon>
        <taxon>Ascomycota</taxon>
        <taxon>Saccharomycotina</taxon>
        <taxon>Saccharomycetes</taxon>
        <taxon>Saccharomycodales</taxon>
        <taxon>Saccharomycodaceae</taxon>
        <taxon>Hanseniaspora</taxon>
    </lineage>
</organism>
<comment type="catalytic activity">
    <reaction evidence="8">
        <text>a quinone + NADH + H(+) = a quinol + NAD(+)</text>
        <dbReference type="Rhea" id="RHEA:46160"/>
        <dbReference type="ChEBI" id="CHEBI:15378"/>
        <dbReference type="ChEBI" id="CHEBI:24646"/>
        <dbReference type="ChEBI" id="CHEBI:57540"/>
        <dbReference type="ChEBI" id="CHEBI:57945"/>
        <dbReference type="ChEBI" id="CHEBI:132124"/>
        <dbReference type="EC" id="1.6.5.9"/>
    </reaction>
</comment>
<dbReference type="AlphaFoldDB" id="A0A1B7TDP0"/>
<feature type="domain" description="External alternative NADH-ubiquinone oxidoreductase-like C-terminal" evidence="11">
    <location>
        <begin position="440"/>
        <end position="505"/>
    </location>
</feature>
<dbReference type="InterPro" id="IPR045024">
    <property type="entry name" value="NDH-2"/>
</dbReference>
<keyword evidence="13" id="KW-1185">Reference proteome</keyword>
<evidence type="ECO:0000256" key="9">
    <source>
        <dbReference type="ARBA" id="ARBA00049010"/>
    </source>
</evidence>
<dbReference type="PANTHER" id="PTHR43706">
    <property type="entry name" value="NADH DEHYDROGENASE"/>
    <property type="match status" value="1"/>
</dbReference>
<protein>
    <recommendedName>
        <fullName evidence="2">NADH:ubiquinone reductase (non-electrogenic)</fullName>
        <ecNumber evidence="2">1.6.5.9</ecNumber>
    </recommendedName>
</protein>
<dbReference type="Proteomes" id="UP000092321">
    <property type="component" value="Unassembled WGS sequence"/>
</dbReference>
<proteinExistence type="inferred from homology"/>
<dbReference type="OrthoDB" id="3244603at2759"/>
<evidence type="ECO:0000256" key="5">
    <source>
        <dbReference type="ARBA" id="ARBA00022946"/>
    </source>
</evidence>
<evidence type="ECO:0000256" key="4">
    <source>
        <dbReference type="ARBA" id="ARBA00022827"/>
    </source>
</evidence>
<evidence type="ECO:0000259" key="10">
    <source>
        <dbReference type="Pfam" id="PF07992"/>
    </source>
</evidence>
<accession>A0A1B7TDP0</accession>
<dbReference type="GO" id="GO:0050136">
    <property type="term" value="F:NADH dehydrogenase (quinone) (non-electrogenic) activity"/>
    <property type="evidence" value="ECO:0007669"/>
    <property type="project" value="UniProtKB-EC"/>
</dbReference>
<dbReference type="InterPro" id="IPR023753">
    <property type="entry name" value="FAD/NAD-binding_dom"/>
</dbReference>
<keyword evidence="3" id="KW-0285">Flavoprotein</keyword>
<evidence type="ECO:0000256" key="8">
    <source>
        <dbReference type="ARBA" id="ARBA00047599"/>
    </source>
</evidence>
<evidence type="ECO:0000259" key="11">
    <source>
        <dbReference type="Pfam" id="PF22366"/>
    </source>
</evidence>
<feature type="domain" description="FAD/NAD(P)-binding" evidence="10">
    <location>
        <begin position="80"/>
        <end position="404"/>
    </location>
</feature>
<dbReference type="PRINTS" id="PR00368">
    <property type="entry name" value="FADPNR"/>
</dbReference>
<gene>
    <name evidence="12" type="ORF">HANVADRAFT_52861</name>
</gene>
<comment type="caution">
    <text evidence="12">The sequence shown here is derived from an EMBL/GenBank/DDBJ whole genome shotgun (WGS) entry which is preliminary data.</text>
</comment>
<dbReference type="Gene3D" id="3.50.50.100">
    <property type="match status" value="1"/>
</dbReference>
<keyword evidence="6" id="KW-0560">Oxidoreductase</keyword>
<evidence type="ECO:0000313" key="12">
    <source>
        <dbReference type="EMBL" id="OBA26830.1"/>
    </source>
</evidence>
<evidence type="ECO:0000313" key="13">
    <source>
        <dbReference type="Proteomes" id="UP000092321"/>
    </source>
</evidence>
<keyword evidence="4" id="KW-0274">FAD</keyword>
<dbReference type="Pfam" id="PF07992">
    <property type="entry name" value="Pyr_redox_2"/>
    <property type="match status" value="1"/>
</dbReference>
<evidence type="ECO:0000256" key="6">
    <source>
        <dbReference type="ARBA" id="ARBA00023002"/>
    </source>
</evidence>
<dbReference type="Pfam" id="PF22366">
    <property type="entry name" value="NDH2_C"/>
    <property type="match status" value="1"/>
</dbReference>
<evidence type="ECO:0000256" key="2">
    <source>
        <dbReference type="ARBA" id="ARBA00012637"/>
    </source>
</evidence>
<evidence type="ECO:0000256" key="3">
    <source>
        <dbReference type="ARBA" id="ARBA00022630"/>
    </source>
</evidence>
<dbReference type="InterPro" id="IPR054585">
    <property type="entry name" value="NDH2-like_C"/>
</dbReference>
<evidence type="ECO:0000256" key="1">
    <source>
        <dbReference type="ARBA" id="ARBA00005272"/>
    </source>
</evidence>
<comment type="catalytic activity">
    <reaction evidence="9">
        <text>a ubiquinone + NADH + H(+) = a ubiquinol + NAD(+)</text>
        <dbReference type="Rhea" id="RHEA:23152"/>
        <dbReference type="Rhea" id="RHEA-COMP:9565"/>
        <dbReference type="Rhea" id="RHEA-COMP:9566"/>
        <dbReference type="ChEBI" id="CHEBI:15378"/>
        <dbReference type="ChEBI" id="CHEBI:16389"/>
        <dbReference type="ChEBI" id="CHEBI:17976"/>
        <dbReference type="ChEBI" id="CHEBI:57540"/>
        <dbReference type="ChEBI" id="CHEBI:57945"/>
    </reaction>
</comment>
<dbReference type="EC" id="1.6.5.9" evidence="2"/>
<comment type="similarity">
    <text evidence="1">Belongs to the NADH dehydrogenase family.</text>
</comment>
<dbReference type="SUPFAM" id="SSF51905">
    <property type="entry name" value="FAD/NAD(P)-binding domain"/>
    <property type="match status" value="2"/>
</dbReference>
<dbReference type="InterPro" id="IPR036188">
    <property type="entry name" value="FAD/NAD-bd_sf"/>
</dbReference>
<reference evidence="13" key="1">
    <citation type="journal article" date="2016" name="Proc. Natl. Acad. Sci. U.S.A.">
        <title>Comparative genomics of biotechnologically important yeasts.</title>
        <authorList>
            <person name="Riley R."/>
            <person name="Haridas S."/>
            <person name="Wolfe K.H."/>
            <person name="Lopes M.R."/>
            <person name="Hittinger C.T."/>
            <person name="Goeker M."/>
            <person name="Salamov A.A."/>
            <person name="Wisecaver J.H."/>
            <person name="Long T.M."/>
            <person name="Calvey C.H."/>
            <person name="Aerts A.L."/>
            <person name="Barry K.W."/>
            <person name="Choi C."/>
            <person name="Clum A."/>
            <person name="Coughlan A.Y."/>
            <person name="Deshpande S."/>
            <person name="Douglass A.P."/>
            <person name="Hanson S.J."/>
            <person name="Klenk H.-P."/>
            <person name="LaButti K.M."/>
            <person name="Lapidus A."/>
            <person name="Lindquist E.A."/>
            <person name="Lipzen A.M."/>
            <person name="Meier-Kolthoff J.P."/>
            <person name="Ohm R.A."/>
            <person name="Otillar R.P."/>
            <person name="Pangilinan J.L."/>
            <person name="Peng Y."/>
            <person name="Rokas A."/>
            <person name="Rosa C.A."/>
            <person name="Scheuner C."/>
            <person name="Sibirny A.A."/>
            <person name="Slot J.C."/>
            <person name="Stielow J.B."/>
            <person name="Sun H."/>
            <person name="Kurtzman C.P."/>
            <person name="Blackwell M."/>
            <person name="Grigoriev I.V."/>
            <person name="Jeffries T.W."/>
        </authorList>
    </citation>
    <scope>NUCLEOTIDE SEQUENCE [LARGE SCALE GENOMIC DNA]</scope>
    <source>
        <strain evidence="13">NRRL Y-1626</strain>
    </source>
</reference>
<keyword evidence="7" id="KW-0520">NAD</keyword>
<dbReference type="GO" id="GO:0005739">
    <property type="term" value="C:mitochondrion"/>
    <property type="evidence" value="ECO:0007669"/>
    <property type="project" value="TreeGrafter"/>
</dbReference>
<evidence type="ECO:0000256" key="7">
    <source>
        <dbReference type="ARBA" id="ARBA00023027"/>
    </source>
</evidence>
<sequence>MFASRLRASSSQLTRSVISKRLQSTIKPVAVVKKSSFFKKTLYSALLAGSLATGLGLYSLYKEQHPVALPSAETNKTKKKIVILGSGWAAITLLKSIDTELYSITLVSPRDHFLFTPLLPSAPVGTVALESITESVSTLTRQGNGRVDFIQQEATDVNPETKTVTLKNGVELSYDYLVFSVGAQPNTFGIPGVYENANFLKEASDSISLKNKLKENLQKAAELPAQSAERKKLLSFIVVGGGPTGVETAAELQDYITEEVGKWNPELAADCKVTLVEGLGNILGMFDKKMYTYAQDHLVKNGIDLKLRYMAQKVVDNVITVKNADDQSILDLDFGILVWATGNGTRPITANLMSKLPETQTNRRGLQINKKLELLGAEGSIYALGDCTFHPGFLPTAQVAHQEGEYLAEVFKVKSEIDNAKEPATIERLQSHIQDFKYDHKGALCYIGEESAINDIRYASTKWNFMGKGLSFKVWQSAYLAMAITARTKFLIACDWIKVNLVGRQ</sequence>
<dbReference type="EMBL" id="LXPE01000013">
    <property type="protein sequence ID" value="OBA26830.1"/>
    <property type="molecule type" value="Genomic_DNA"/>
</dbReference>
<name>A0A1B7TDP0_9ASCO</name>